<feature type="region of interest" description="Disordered" evidence="3">
    <location>
        <begin position="389"/>
        <end position="417"/>
    </location>
</feature>
<dbReference type="AlphaFoldDB" id="A0AA39WCM3"/>
<evidence type="ECO:0000256" key="1">
    <source>
        <dbReference type="ARBA" id="ARBA00022614"/>
    </source>
</evidence>
<dbReference type="EMBL" id="JAULSR010000008">
    <property type="protein sequence ID" value="KAK0613120.1"/>
    <property type="molecule type" value="Genomic_DNA"/>
</dbReference>
<evidence type="ECO:0000313" key="4">
    <source>
        <dbReference type="EMBL" id="KAK0613120.1"/>
    </source>
</evidence>
<dbReference type="InterPro" id="IPR001611">
    <property type="entry name" value="Leu-rich_rpt"/>
</dbReference>
<gene>
    <name evidence="4" type="ORF">B0T17DRAFT_499024</name>
</gene>
<keyword evidence="5" id="KW-1185">Reference proteome</keyword>
<dbReference type="Proteomes" id="UP001174934">
    <property type="component" value="Unassembled WGS sequence"/>
</dbReference>
<proteinExistence type="predicted"/>
<dbReference type="InterPro" id="IPR032675">
    <property type="entry name" value="LRR_dom_sf"/>
</dbReference>
<protein>
    <submittedName>
        <fullName evidence="4">Uncharacterized protein</fullName>
    </submittedName>
</protein>
<organism evidence="4 5">
    <name type="scientific">Bombardia bombarda</name>
    <dbReference type="NCBI Taxonomy" id="252184"/>
    <lineage>
        <taxon>Eukaryota</taxon>
        <taxon>Fungi</taxon>
        <taxon>Dikarya</taxon>
        <taxon>Ascomycota</taxon>
        <taxon>Pezizomycotina</taxon>
        <taxon>Sordariomycetes</taxon>
        <taxon>Sordariomycetidae</taxon>
        <taxon>Sordariales</taxon>
        <taxon>Lasiosphaeriaceae</taxon>
        <taxon>Bombardia</taxon>
    </lineage>
</organism>
<dbReference type="PANTHER" id="PTHR48051:SF36">
    <property type="entry name" value="CASPASE FAMILY P20 DOMAIN-CONTAINING PROTEIN"/>
    <property type="match status" value="1"/>
</dbReference>
<name>A0AA39WCM3_9PEZI</name>
<dbReference type="Gene3D" id="3.80.10.10">
    <property type="entry name" value="Ribonuclease Inhibitor"/>
    <property type="match status" value="1"/>
</dbReference>
<evidence type="ECO:0000313" key="5">
    <source>
        <dbReference type="Proteomes" id="UP001174934"/>
    </source>
</evidence>
<feature type="compositionally biased region" description="Basic and acidic residues" evidence="3">
    <location>
        <begin position="28"/>
        <end position="40"/>
    </location>
</feature>
<keyword evidence="1" id="KW-0433">Leucine-rich repeat</keyword>
<comment type="caution">
    <text evidence="4">The sequence shown here is derived from an EMBL/GenBank/DDBJ whole genome shotgun (WGS) entry which is preliminary data.</text>
</comment>
<keyword evidence="2" id="KW-0677">Repeat</keyword>
<feature type="compositionally biased region" description="Low complexity" evidence="3">
    <location>
        <begin position="1"/>
        <end position="10"/>
    </location>
</feature>
<reference evidence="4" key="1">
    <citation type="submission" date="2023-06" db="EMBL/GenBank/DDBJ databases">
        <title>Genome-scale phylogeny and comparative genomics of the fungal order Sordariales.</title>
        <authorList>
            <consortium name="Lawrence Berkeley National Laboratory"/>
            <person name="Hensen N."/>
            <person name="Bonometti L."/>
            <person name="Westerberg I."/>
            <person name="Brannstrom I.O."/>
            <person name="Guillou S."/>
            <person name="Cros-Aarteil S."/>
            <person name="Calhoun S."/>
            <person name="Haridas S."/>
            <person name="Kuo A."/>
            <person name="Mondo S."/>
            <person name="Pangilinan J."/>
            <person name="Riley R."/>
            <person name="LaButti K."/>
            <person name="Andreopoulos B."/>
            <person name="Lipzen A."/>
            <person name="Chen C."/>
            <person name="Yanf M."/>
            <person name="Daum C."/>
            <person name="Ng V."/>
            <person name="Clum A."/>
            <person name="Steindorff A."/>
            <person name="Ohm R."/>
            <person name="Martin F."/>
            <person name="Silar P."/>
            <person name="Natvig D."/>
            <person name="Lalanne C."/>
            <person name="Gautier V."/>
            <person name="Ament-velasquez S.L."/>
            <person name="Kruys A."/>
            <person name="Hutchinson M.I."/>
            <person name="Powell A.J."/>
            <person name="Barry K."/>
            <person name="Miller A.N."/>
            <person name="Grigoriev I.V."/>
            <person name="Debuchy R."/>
            <person name="Gladieux P."/>
            <person name="Thoren M.H."/>
            <person name="Johannesson H."/>
        </authorList>
    </citation>
    <scope>NUCLEOTIDE SEQUENCE</scope>
    <source>
        <strain evidence="4">SMH3391-2</strain>
    </source>
</reference>
<feature type="region of interest" description="Disordered" evidence="3">
    <location>
        <begin position="81"/>
        <end position="113"/>
    </location>
</feature>
<feature type="region of interest" description="Disordered" evidence="3">
    <location>
        <begin position="1"/>
        <end position="66"/>
    </location>
</feature>
<evidence type="ECO:0000256" key="3">
    <source>
        <dbReference type="SAM" id="MobiDB-lite"/>
    </source>
</evidence>
<feature type="compositionally biased region" description="Low complexity" evidence="3">
    <location>
        <begin position="85"/>
        <end position="95"/>
    </location>
</feature>
<dbReference type="PANTHER" id="PTHR48051">
    <property type="match status" value="1"/>
</dbReference>
<dbReference type="SUPFAM" id="SSF52058">
    <property type="entry name" value="L domain-like"/>
    <property type="match status" value="1"/>
</dbReference>
<dbReference type="Pfam" id="PF13855">
    <property type="entry name" value="LRR_8"/>
    <property type="match status" value="1"/>
</dbReference>
<evidence type="ECO:0000256" key="2">
    <source>
        <dbReference type="ARBA" id="ARBA00022737"/>
    </source>
</evidence>
<accession>A0AA39WCM3</accession>
<dbReference type="PROSITE" id="PS51450">
    <property type="entry name" value="LRR"/>
    <property type="match status" value="1"/>
</dbReference>
<dbReference type="InterPro" id="IPR050216">
    <property type="entry name" value="LRR_domain-containing"/>
</dbReference>
<dbReference type="SMART" id="SM00369">
    <property type="entry name" value="LRR_TYP"/>
    <property type="match status" value="2"/>
</dbReference>
<sequence length="554" mass="61401">MADEPTLPRLTRPRARQPAVPAFFATAEGRKRARSPDGHHPPSGSTTSSDPAVFSSDDDPALDNYHVHGRRKKRYVGTWFDQHPASSDSADSAMGDDMRPSQPLPKPQKRQFRRQLDSGVWMGLDGGSVTDTDDGIEMAPPPAPRISLPAAPHPLFSVEEEMARGIVLECLDNGYEVIDLSQKGLCSLSNAILEPLSGLTPIPMVNKDVAFEQRPPSLRLYLSRNSLVQFPAAIANLENLTVLSLRGNKLRELPPSIAALKNLRDLNVAQNRLRYLPGQLLELMAKGSALGELRLHPNPFFQPKKRSYCRWGAPEYDQHMSDPEADVEKSWSGVTTIIRSRTPVQFSDSARNILSEFQIPVSDTPLSSSPQELEQEDFWQLAVPKAVLAGQSQSEPQPQPQPQQEESEGTTRRRSPRGVPSLFEIALRAAVRAPQAEQLSSMLDGDDIASHLAGVVDRAVHLHQMGGLRCSVCGRQTLNPVTEWLEFREVQRTVVKVIARDAMRTEVEKSTKTASNSNESWVPFMRWGCSWNCLPHKAVEPAGLEDRARLLLMP</sequence>
<dbReference type="GO" id="GO:0005737">
    <property type="term" value="C:cytoplasm"/>
    <property type="evidence" value="ECO:0007669"/>
    <property type="project" value="TreeGrafter"/>
</dbReference>
<dbReference type="InterPro" id="IPR003591">
    <property type="entry name" value="Leu-rich_rpt_typical-subtyp"/>
</dbReference>